<dbReference type="STRING" id="45351.A7RNV6"/>
<feature type="domain" description="Calcineurin-like phosphoesterase" evidence="4">
    <location>
        <begin position="89"/>
        <end position="374"/>
    </location>
</feature>
<dbReference type="PhylomeDB" id="A7RNV6"/>
<dbReference type="InterPro" id="IPR029052">
    <property type="entry name" value="Metallo-depent_PP-like"/>
</dbReference>
<dbReference type="Gene3D" id="3.60.21.10">
    <property type="match status" value="1"/>
</dbReference>
<feature type="transmembrane region" description="Helical" evidence="3">
    <location>
        <begin position="48"/>
        <end position="68"/>
    </location>
</feature>
<evidence type="ECO:0000256" key="3">
    <source>
        <dbReference type="SAM" id="Phobius"/>
    </source>
</evidence>
<evidence type="ECO:0000256" key="2">
    <source>
        <dbReference type="ARBA" id="ARBA00023180"/>
    </source>
</evidence>
<name>A7RNV6_NEMVE</name>
<dbReference type="OrthoDB" id="348678at2759"/>
<dbReference type="InterPro" id="IPR004843">
    <property type="entry name" value="Calcineurin-like_PHP"/>
</dbReference>
<dbReference type="SUPFAM" id="SSF56300">
    <property type="entry name" value="Metallo-dependent phosphatases"/>
    <property type="match status" value="1"/>
</dbReference>
<dbReference type="OMA" id="TAWHCRS"/>
<dbReference type="HOGENOM" id="CLU_486899_0_0_1"/>
<proteinExistence type="predicted"/>
<keyword evidence="3" id="KW-0812">Transmembrane</keyword>
<dbReference type="PANTHER" id="PTHR10340">
    <property type="entry name" value="SPHINGOMYELIN PHOSPHODIESTERASE"/>
    <property type="match status" value="1"/>
</dbReference>
<dbReference type="eggNOG" id="KOG3770">
    <property type="taxonomic scope" value="Eukaryota"/>
</dbReference>
<evidence type="ECO:0000259" key="4">
    <source>
        <dbReference type="Pfam" id="PF00149"/>
    </source>
</evidence>
<dbReference type="GO" id="GO:0008081">
    <property type="term" value="F:phosphoric diester hydrolase activity"/>
    <property type="evidence" value="ECO:0000318"/>
    <property type="project" value="GO_Central"/>
</dbReference>
<dbReference type="KEGG" id="nve:5519075"/>
<dbReference type="PANTHER" id="PTHR10340:SF57">
    <property type="entry name" value="METALLOPHOS DOMAIN-CONTAINING PROTEIN"/>
    <property type="match status" value="1"/>
</dbReference>
<dbReference type="AlphaFoldDB" id="A7RNV6"/>
<dbReference type="EMBL" id="DS469523">
    <property type="protein sequence ID" value="EDO46993.1"/>
    <property type="molecule type" value="Genomic_DNA"/>
</dbReference>
<keyword evidence="6" id="KW-1185">Reference proteome</keyword>
<dbReference type="Proteomes" id="UP000001593">
    <property type="component" value="Unassembled WGS sequence"/>
</dbReference>
<gene>
    <name evidence="5" type="ORF">NEMVEDRAFT_v1g239660</name>
</gene>
<keyword evidence="1" id="KW-0378">Hydrolase</keyword>
<organism evidence="5 6">
    <name type="scientific">Nematostella vectensis</name>
    <name type="common">Starlet sea anemone</name>
    <dbReference type="NCBI Taxonomy" id="45351"/>
    <lineage>
        <taxon>Eukaryota</taxon>
        <taxon>Metazoa</taxon>
        <taxon>Cnidaria</taxon>
        <taxon>Anthozoa</taxon>
        <taxon>Hexacorallia</taxon>
        <taxon>Actiniaria</taxon>
        <taxon>Edwardsiidae</taxon>
        <taxon>Nematostella</taxon>
    </lineage>
</organism>
<reference evidence="5 6" key="1">
    <citation type="journal article" date="2007" name="Science">
        <title>Sea anemone genome reveals ancestral eumetazoan gene repertoire and genomic organization.</title>
        <authorList>
            <person name="Putnam N.H."/>
            <person name="Srivastava M."/>
            <person name="Hellsten U."/>
            <person name="Dirks B."/>
            <person name="Chapman J."/>
            <person name="Salamov A."/>
            <person name="Terry A."/>
            <person name="Shapiro H."/>
            <person name="Lindquist E."/>
            <person name="Kapitonov V.V."/>
            <person name="Jurka J."/>
            <person name="Genikhovich G."/>
            <person name="Grigoriev I.V."/>
            <person name="Lucas S.M."/>
            <person name="Steele R.E."/>
            <person name="Finnerty J.R."/>
            <person name="Technau U."/>
            <person name="Martindale M.Q."/>
            <person name="Rokhsar D.S."/>
        </authorList>
    </citation>
    <scope>NUCLEOTIDE SEQUENCE [LARGE SCALE GENOMIC DNA]</scope>
    <source>
        <strain evidence="6">CH2 X CH6</strain>
    </source>
</reference>
<protein>
    <recommendedName>
        <fullName evidence="4">Calcineurin-like phosphoesterase domain-containing protein</fullName>
    </recommendedName>
</protein>
<sequence length="528" mass="60000">MAFEDKVGFSKLDNTEMNVHTDSTNDILGVSYDDGATRWRRKTMCARWVIAVLTLICTGLIVVLLLTFELQLNCAAKQSSYNTNLDSSIKFLMVSDLHLDSYYDASVASKPTFCRGVGNYSTANYKAPYGRVGCDSPEILIDSLVKGMRSVYDEKGADFMIITGDMSSHKTDASYLPKGKTSERVLHNIKLASAKIHNAFPKIPVFPMLGNNDFEGHYVLPNTSHDQWYNKTLEVFAPMILCSNCSTQDTAATTMAELKTTFLDGGYYKVHIADGRMILLILNSMYWNPYAVEKSYNVQVIAKRQLDWLEQQLEFAKKESKKVFIAGHIPPGIDPFGDKGTPFWMENCTARYTNMIVGKYSDIVAGQFFAHIHQDDFKLQMFNTSQHLTGSKTSFALLNPSVSVVYANNPAFRQVYLDRKELAILDYDQHFLDIVMATEFNAPNWQLDYRFSEHYPSANKYINTDRILELNQNLINQSHENAWATYVFSRAVRYQASSYSRFGLYCAMRHVIKSEYDKCRSNYKVPGG</sequence>
<evidence type="ECO:0000313" key="5">
    <source>
        <dbReference type="EMBL" id="EDO46993.1"/>
    </source>
</evidence>
<accession>A7RNV6</accession>
<keyword evidence="2" id="KW-0325">Glycoprotein</keyword>
<keyword evidence="3" id="KW-1133">Transmembrane helix</keyword>
<evidence type="ECO:0000313" key="6">
    <source>
        <dbReference type="Proteomes" id="UP000001593"/>
    </source>
</evidence>
<dbReference type="InParanoid" id="A7RNV6"/>
<dbReference type="Pfam" id="PF00149">
    <property type="entry name" value="Metallophos"/>
    <property type="match status" value="1"/>
</dbReference>
<dbReference type="GO" id="GO:0005615">
    <property type="term" value="C:extracellular space"/>
    <property type="evidence" value="ECO:0000318"/>
    <property type="project" value="GO_Central"/>
</dbReference>
<evidence type="ECO:0000256" key="1">
    <source>
        <dbReference type="ARBA" id="ARBA00022801"/>
    </source>
</evidence>
<keyword evidence="3" id="KW-0472">Membrane</keyword>